<keyword evidence="3" id="KW-1185">Reference proteome</keyword>
<reference evidence="2" key="2">
    <citation type="submission" date="2017-05" db="EMBL/GenBank/DDBJ databases">
        <authorList>
            <consortium name="The Broad Institute Genomics Platform"/>
            <consortium name="The Broad Institute Genomic Center for Infectious Diseases"/>
            <person name="Earl A."/>
            <person name="Manson A."/>
            <person name="Schwartman J."/>
            <person name="Gilmore M."/>
            <person name="Abouelleil A."/>
            <person name="Cao P."/>
            <person name="Chapman S."/>
            <person name="Cusick C."/>
            <person name="Shea T."/>
            <person name="Young S."/>
            <person name="Neafsey D."/>
            <person name="Nusbaum C."/>
            <person name="Birren B."/>
        </authorList>
    </citation>
    <scope>NUCLEOTIDE SEQUENCE</scope>
    <source>
        <strain evidence="2">9D6_DIV0238</strain>
    </source>
</reference>
<organism evidence="1">
    <name type="scientific">Candidatus Enterococcus dunnyi</name>
    <dbReference type="NCBI Taxonomy" id="1834192"/>
    <lineage>
        <taxon>Bacteria</taxon>
        <taxon>Bacillati</taxon>
        <taxon>Bacillota</taxon>
        <taxon>Bacilli</taxon>
        <taxon>Lactobacillales</taxon>
        <taxon>Enterococcaceae</taxon>
        <taxon>Enterococcus</taxon>
    </lineage>
</organism>
<dbReference type="OrthoDB" id="2181379at2"/>
<sequence length="166" mass="19649">MESQQEVRAQYNYEQDISDDVYEKILSMTIKAGCDHFEFTIRHDIDFMEDYSYSYKPQTYQLLDELSEFLVKVEKTNRWATSLVISYEIVADVYRYKLNQASLAIVLRYSKKISDWCGPTLPEDIAFFEGEKMWMGTVGHEVESVWHLTESEYQEIYSLGIDPWKS</sequence>
<dbReference type="RefSeq" id="WP_087639472.1">
    <property type="nucleotide sequence ID" value="NZ_CP147246.1"/>
</dbReference>
<dbReference type="AlphaFoldDB" id="A0A200JC80"/>
<gene>
    <name evidence="1" type="ORF">A5889_000263</name>
    <name evidence="2" type="ORF">A5889_002856</name>
</gene>
<protein>
    <submittedName>
        <fullName evidence="1">Uncharacterized protein</fullName>
    </submittedName>
</protein>
<name>A0A200JC80_9ENTE</name>
<dbReference type="Proteomes" id="UP000196151">
    <property type="component" value="Chromosome"/>
</dbReference>
<evidence type="ECO:0000313" key="2">
    <source>
        <dbReference type="EMBL" id="WYJ95308.1"/>
    </source>
</evidence>
<proteinExistence type="predicted"/>
<dbReference type="EMBL" id="NIBQ01000001">
    <property type="protein sequence ID" value="OUZ34788.1"/>
    <property type="molecule type" value="Genomic_DNA"/>
</dbReference>
<accession>A0A200JC80</accession>
<dbReference type="EMBL" id="CP147246">
    <property type="protein sequence ID" value="WYJ95308.1"/>
    <property type="molecule type" value="Genomic_DNA"/>
</dbReference>
<reference evidence="1" key="1">
    <citation type="submission" date="2017-05" db="EMBL/GenBank/DDBJ databases">
        <title>The Genome Sequence of Enterococcus sp. 9D6_DIV0238.</title>
        <authorList>
            <consortium name="The Broad Institute Genomics Platform"/>
            <consortium name="The Broad Institute Genomic Center for Infectious Diseases"/>
            <person name="Earl A."/>
            <person name="Manson A."/>
            <person name="Schwartman J."/>
            <person name="Gilmore M."/>
            <person name="Abouelleil A."/>
            <person name="Cao P."/>
            <person name="Chapman S."/>
            <person name="Cusick C."/>
            <person name="Shea T."/>
            <person name="Young S."/>
            <person name="Neafsey D."/>
            <person name="Nusbaum C."/>
            <person name="Birren B."/>
        </authorList>
    </citation>
    <scope>NUCLEOTIDE SEQUENCE [LARGE SCALE GENOMIC DNA]</scope>
    <source>
        <strain evidence="1">9D6_DIV0238</strain>
    </source>
</reference>
<evidence type="ECO:0000313" key="1">
    <source>
        <dbReference type="EMBL" id="OUZ34788.1"/>
    </source>
</evidence>
<evidence type="ECO:0000313" key="3">
    <source>
        <dbReference type="Proteomes" id="UP000196151"/>
    </source>
</evidence>
<reference evidence="2" key="3">
    <citation type="submission" date="2024-03" db="EMBL/GenBank/DDBJ databases">
        <title>The Genome Sequence of Enterococcus sp. DIV0238c.</title>
        <authorList>
            <consortium name="The Broad Institute Genomics Platform"/>
            <consortium name="The Broad Institute Microbial Omics Core"/>
            <consortium name="The Broad Institute Genomic Center for Infectious Diseases"/>
            <person name="Earl A."/>
            <person name="Manson A."/>
            <person name="Gilmore M."/>
            <person name="Schwartman J."/>
            <person name="Shea T."/>
            <person name="Abouelleil A."/>
            <person name="Cao P."/>
            <person name="Chapman S."/>
            <person name="Cusick C."/>
            <person name="Young S."/>
            <person name="Neafsey D."/>
            <person name="Nusbaum C."/>
            <person name="Birren B."/>
        </authorList>
    </citation>
    <scope>NUCLEOTIDE SEQUENCE</scope>
    <source>
        <strain evidence="2">9D6_DIV0238</strain>
    </source>
</reference>